<organism evidence="2 3">
    <name type="scientific">Devosia sediminis</name>
    <dbReference type="NCBI Taxonomy" id="2798801"/>
    <lineage>
        <taxon>Bacteria</taxon>
        <taxon>Pseudomonadati</taxon>
        <taxon>Pseudomonadota</taxon>
        <taxon>Alphaproteobacteria</taxon>
        <taxon>Hyphomicrobiales</taxon>
        <taxon>Devosiaceae</taxon>
        <taxon>Devosia</taxon>
    </lineage>
</organism>
<feature type="signal peptide" evidence="1">
    <location>
        <begin position="1"/>
        <end position="23"/>
    </location>
</feature>
<accession>A0A934IX28</accession>
<dbReference type="RefSeq" id="WP_198875094.1">
    <property type="nucleotide sequence ID" value="NZ_JAEKMH010000001.1"/>
</dbReference>
<evidence type="ECO:0000256" key="1">
    <source>
        <dbReference type="SAM" id="SignalP"/>
    </source>
</evidence>
<evidence type="ECO:0000313" key="2">
    <source>
        <dbReference type="EMBL" id="MBJ3783882.1"/>
    </source>
</evidence>
<feature type="chain" id="PRO_5037932769" description="Alkaline proteinase inhibitor/ Outer membrane lipoprotein Omp19 domain-containing protein" evidence="1">
    <location>
        <begin position="24"/>
        <end position="148"/>
    </location>
</feature>
<dbReference type="EMBL" id="JAEKMH010000001">
    <property type="protein sequence ID" value="MBJ3783882.1"/>
    <property type="molecule type" value="Genomic_DNA"/>
</dbReference>
<dbReference type="AlphaFoldDB" id="A0A934IX28"/>
<proteinExistence type="predicted"/>
<sequence length="148" mass="15778">MTQRNLLPALTIALLLGIPGAAAMAPLPRPVVDNAIEPGKAAPFVGAWSITVPTRDVTDPSTNLAICDLPVRIEPADNSHIVYLGPGETEADAAIELIATGDGTDWKPIAGGPAFFALWVTPDQFYLYDAVDEGEPDWAAPYVYNRCF</sequence>
<keyword evidence="1" id="KW-0732">Signal</keyword>
<comment type="caution">
    <text evidence="2">The sequence shown here is derived from an EMBL/GenBank/DDBJ whole genome shotgun (WGS) entry which is preliminary data.</text>
</comment>
<evidence type="ECO:0008006" key="4">
    <source>
        <dbReference type="Google" id="ProtNLM"/>
    </source>
</evidence>
<reference evidence="2" key="1">
    <citation type="submission" date="2020-12" db="EMBL/GenBank/DDBJ databases">
        <title>Devosia sp. MSA67 isolated from Mo River.</title>
        <authorList>
            <person name="Ma F."/>
            <person name="Zi Z."/>
        </authorList>
    </citation>
    <scope>NUCLEOTIDE SEQUENCE</scope>
    <source>
        <strain evidence="2">MSA67</strain>
    </source>
</reference>
<gene>
    <name evidence="2" type="ORF">JEQ47_04035</name>
</gene>
<evidence type="ECO:0000313" key="3">
    <source>
        <dbReference type="Proteomes" id="UP000602124"/>
    </source>
</evidence>
<name>A0A934IX28_9HYPH</name>
<dbReference type="Proteomes" id="UP000602124">
    <property type="component" value="Unassembled WGS sequence"/>
</dbReference>
<keyword evidence="3" id="KW-1185">Reference proteome</keyword>
<protein>
    <recommendedName>
        <fullName evidence="4">Alkaline proteinase inhibitor/ Outer membrane lipoprotein Omp19 domain-containing protein</fullName>
    </recommendedName>
</protein>